<gene>
    <name evidence="1" type="ORF">K435DRAFT_869585</name>
</gene>
<name>A0A4S8L9H6_DENBC</name>
<dbReference type="AlphaFoldDB" id="A0A4S8L9H6"/>
<evidence type="ECO:0000313" key="1">
    <source>
        <dbReference type="EMBL" id="THU85153.1"/>
    </source>
</evidence>
<accession>A0A4S8L9H6</accession>
<organism evidence="1 2">
    <name type="scientific">Dendrothele bispora (strain CBS 962.96)</name>
    <dbReference type="NCBI Taxonomy" id="1314807"/>
    <lineage>
        <taxon>Eukaryota</taxon>
        <taxon>Fungi</taxon>
        <taxon>Dikarya</taxon>
        <taxon>Basidiomycota</taxon>
        <taxon>Agaricomycotina</taxon>
        <taxon>Agaricomycetes</taxon>
        <taxon>Agaricomycetidae</taxon>
        <taxon>Agaricales</taxon>
        <taxon>Agaricales incertae sedis</taxon>
        <taxon>Dendrothele</taxon>
    </lineage>
</organism>
<protein>
    <submittedName>
        <fullName evidence="1">Uncharacterized protein</fullName>
    </submittedName>
</protein>
<dbReference type="Proteomes" id="UP000297245">
    <property type="component" value="Unassembled WGS sequence"/>
</dbReference>
<keyword evidence="2" id="KW-1185">Reference proteome</keyword>
<evidence type="ECO:0000313" key="2">
    <source>
        <dbReference type="Proteomes" id="UP000297245"/>
    </source>
</evidence>
<reference evidence="1 2" key="1">
    <citation type="journal article" date="2019" name="Nat. Ecol. Evol.">
        <title>Megaphylogeny resolves global patterns of mushroom evolution.</title>
        <authorList>
            <person name="Varga T."/>
            <person name="Krizsan K."/>
            <person name="Foldi C."/>
            <person name="Dima B."/>
            <person name="Sanchez-Garcia M."/>
            <person name="Sanchez-Ramirez S."/>
            <person name="Szollosi G.J."/>
            <person name="Szarkandi J.G."/>
            <person name="Papp V."/>
            <person name="Albert L."/>
            <person name="Andreopoulos W."/>
            <person name="Angelini C."/>
            <person name="Antonin V."/>
            <person name="Barry K.W."/>
            <person name="Bougher N.L."/>
            <person name="Buchanan P."/>
            <person name="Buyck B."/>
            <person name="Bense V."/>
            <person name="Catcheside P."/>
            <person name="Chovatia M."/>
            <person name="Cooper J."/>
            <person name="Damon W."/>
            <person name="Desjardin D."/>
            <person name="Finy P."/>
            <person name="Geml J."/>
            <person name="Haridas S."/>
            <person name="Hughes K."/>
            <person name="Justo A."/>
            <person name="Karasinski D."/>
            <person name="Kautmanova I."/>
            <person name="Kiss B."/>
            <person name="Kocsube S."/>
            <person name="Kotiranta H."/>
            <person name="LaButti K.M."/>
            <person name="Lechner B.E."/>
            <person name="Liimatainen K."/>
            <person name="Lipzen A."/>
            <person name="Lukacs Z."/>
            <person name="Mihaltcheva S."/>
            <person name="Morgado L.N."/>
            <person name="Niskanen T."/>
            <person name="Noordeloos M.E."/>
            <person name="Ohm R.A."/>
            <person name="Ortiz-Santana B."/>
            <person name="Ovrebo C."/>
            <person name="Racz N."/>
            <person name="Riley R."/>
            <person name="Savchenko A."/>
            <person name="Shiryaev A."/>
            <person name="Soop K."/>
            <person name="Spirin V."/>
            <person name="Szebenyi C."/>
            <person name="Tomsovsky M."/>
            <person name="Tulloss R.E."/>
            <person name="Uehling J."/>
            <person name="Grigoriev I.V."/>
            <person name="Vagvolgyi C."/>
            <person name="Papp T."/>
            <person name="Martin F.M."/>
            <person name="Miettinen O."/>
            <person name="Hibbett D.S."/>
            <person name="Nagy L.G."/>
        </authorList>
    </citation>
    <scope>NUCLEOTIDE SEQUENCE [LARGE SCALE GENOMIC DNA]</scope>
    <source>
        <strain evidence="1 2">CBS 962.96</strain>
    </source>
</reference>
<dbReference type="EMBL" id="ML179563">
    <property type="protein sequence ID" value="THU85153.1"/>
    <property type="molecule type" value="Genomic_DNA"/>
</dbReference>
<proteinExistence type="predicted"/>
<sequence>MAIPQIALQCLGHYPNMFAFVEIAIDWSCGKLEIWLMGWQMFWDRRGHELKGQEFGKGMVEGDHGAGFRWCKIDWVTHLAVKESSHDLRSYAHGKIDKSQYTSTARFW</sequence>